<dbReference type="FunFam" id="3.40.50.300:FF:000014">
    <property type="entry name" value="DNA polymerase III subunit gamma/tau"/>
    <property type="match status" value="1"/>
</dbReference>
<dbReference type="SUPFAM" id="SSF52540">
    <property type="entry name" value="P-loop containing nucleoside triphosphate hydrolases"/>
    <property type="match status" value="1"/>
</dbReference>
<evidence type="ECO:0000256" key="12">
    <source>
        <dbReference type="SAM" id="MobiDB-lite"/>
    </source>
</evidence>
<keyword evidence="10" id="KW-0239">DNA-directed DNA polymerase</keyword>
<dbReference type="EMBL" id="ACJM01000015">
    <property type="protein sequence ID" value="EEG76570.1"/>
    <property type="molecule type" value="Genomic_DNA"/>
</dbReference>
<comment type="catalytic activity">
    <reaction evidence="11">
        <text>DNA(n) + a 2'-deoxyribonucleoside 5'-triphosphate = DNA(n+1) + diphosphate</text>
        <dbReference type="Rhea" id="RHEA:22508"/>
        <dbReference type="Rhea" id="RHEA-COMP:17339"/>
        <dbReference type="Rhea" id="RHEA-COMP:17340"/>
        <dbReference type="ChEBI" id="CHEBI:33019"/>
        <dbReference type="ChEBI" id="CHEBI:61560"/>
        <dbReference type="ChEBI" id="CHEBI:173112"/>
        <dbReference type="EC" id="2.7.7.7"/>
    </reaction>
</comment>
<dbReference type="Pfam" id="PF13177">
    <property type="entry name" value="DNA_pol3_delta2"/>
    <property type="match status" value="1"/>
</dbReference>
<dbReference type="STRING" id="555088.DealDRAFT_2544"/>
<dbReference type="GO" id="GO:0006261">
    <property type="term" value="P:DNA-templated DNA replication"/>
    <property type="evidence" value="ECO:0007669"/>
    <property type="project" value="TreeGrafter"/>
</dbReference>
<evidence type="ECO:0000256" key="4">
    <source>
        <dbReference type="ARBA" id="ARBA00022695"/>
    </source>
</evidence>
<dbReference type="EC" id="2.7.7.7" evidence="2"/>
<dbReference type="Gene3D" id="3.40.50.300">
    <property type="entry name" value="P-loop containing nucleotide triphosphate hydrolases"/>
    <property type="match status" value="1"/>
</dbReference>
<evidence type="ECO:0000256" key="6">
    <source>
        <dbReference type="ARBA" id="ARBA00022723"/>
    </source>
</evidence>
<keyword evidence="3 14" id="KW-0808">Transferase</keyword>
<organism evidence="14 15">
    <name type="scientific">Dethiobacter alkaliphilus AHT 1</name>
    <dbReference type="NCBI Taxonomy" id="555088"/>
    <lineage>
        <taxon>Bacteria</taxon>
        <taxon>Bacillati</taxon>
        <taxon>Bacillota</taxon>
        <taxon>Dethiobacteria</taxon>
        <taxon>Dethiobacterales</taxon>
        <taxon>Dethiobacteraceae</taxon>
        <taxon>Dethiobacter</taxon>
    </lineage>
</organism>
<gene>
    <name evidence="14" type="ORF">DealDRAFT_2544</name>
</gene>
<evidence type="ECO:0000256" key="3">
    <source>
        <dbReference type="ARBA" id="ARBA00022679"/>
    </source>
</evidence>
<accession>C0GJ85</accession>
<dbReference type="GO" id="GO:0046872">
    <property type="term" value="F:metal ion binding"/>
    <property type="evidence" value="ECO:0007669"/>
    <property type="project" value="UniProtKB-KW"/>
</dbReference>
<dbReference type="Pfam" id="PF22608">
    <property type="entry name" value="DNAX_ATPase_lid"/>
    <property type="match status" value="1"/>
</dbReference>
<dbReference type="InterPro" id="IPR001270">
    <property type="entry name" value="ClpA/B"/>
</dbReference>
<evidence type="ECO:0000256" key="8">
    <source>
        <dbReference type="ARBA" id="ARBA00022833"/>
    </source>
</evidence>
<evidence type="ECO:0000256" key="10">
    <source>
        <dbReference type="ARBA" id="ARBA00022932"/>
    </source>
</evidence>
<keyword evidence="8" id="KW-0862">Zinc</keyword>
<dbReference type="CDD" id="cd18137">
    <property type="entry name" value="HLD_clamp_pol_III_gamma_tau"/>
    <property type="match status" value="1"/>
</dbReference>
<dbReference type="eggNOG" id="COG2812">
    <property type="taxonomic scope" value="Bacteria"/>
</dbReference>
<dbReference type="RefSeq" id="WP_008518052.1">
    <property type="nucleotide sequence ID" value="NZ_ACJM01000015.1"/>
</dbReference>
<keyword evidence="4 14" id="KW-0548">Nucleotidyltransferase</keyword>
<evidence type="ECO:0000313" key="15">
    <source>
        <dbReference type="Proteomes" id="UP000006443"/>
    </source>
</evidence>
<comment type="caution">
    <text evidence="14">The sequence shown here is derived from an EMBL/GenBank/DDBJ whole genome shotgun (WGS) entry which is preliminary data.</text>
</comment>
<keyword evidence="7" id="KW-0547">Nucleotide-binding</keyword>
<keyword evidence="9" id="KW-0067">ATP-binding</keyword>
<feature type="domain" description="AAA+ ATPase" evidence="13">
    <location>
        <begin position="36"/>
        <end position="178"/>
    </location>
</feature>
<dbReference type="SUPFAM" id="SSF48019">
    <property type="entry name" value="post-AAA+ oligomerization domain-like"/>
    <property type="match status" value="1"/>
</dbReference>
<dbReference type="AlphaFoldDB" id="C0GJ85"/>
<dbReference type="PANTHER" id="PTHR11669:SF0">
    <property type="entry name" value="PROTEIN STICHEL-LIKE 2"/>
    <property type="match status" value="1"/>
</dbReference>
<keyword evidence="6" id="KW-0479">Metal-binding</keyword>
<dbReference type="InterPro" id="IPR050238">
    <property type="entry name" value="DNA_Rep/Repair_Clamp_Loader"/>
</dbReference>
<dbReference type="PANTHER" id="PTHR11669">
    <property type="entry name" value="REPLICATION FACTOR C / DNA POLYMERASE III GAMMA-TAU SUBUNIT"/>
    <property type="match status" value="1"/>
</dbReference>
<dbReference type="OrthoDB" id="9810148at2"/>
<proteinExistence type="inferred from homology"/>
<dbReference type="InterPro" id="IPR012763">
    <property type="entry name" value="DNA_pol_III_sug/sutau_N"/>
</dbReference>
<comment type="similarity">
    <text evidence="1">Belongs to the DnaX/STICHEL family.</text>
</comment>
<evidence type="ECO:0000256" key="5">
    <source>
        <dbReference type="ARBA" id="ARBA00022705"/>
    </source>
</evidence>
<evidence type="ECO:0000256" key="11">
    <source>
        <dbReference type="ARBA" id="ARBA00049244"/>
    </source>
</evidence>
<dbReference type="InterPro" id="IPR003593">
    <property type="entry name" value="AAA+_ATPase"/>
</dbReference>
<reference evidence="14 15" key="1">
    <citation type="submission" date="2009-02" db="EMBL/GenBank/DDBJ databases">
        <title>Sequencing of the draft genome and assembly of Dethiobacter alkaliphilus AHT 1.</title>
        <authorList>
            <consortium name="US DOE Joint Genome Institute (JGI-PGF)"/>
            <person name="Lucas S."/>
            <person name="Copeland A."/>
            <person name="Lapidus A."/>
            <person name="Glavina del Rio T."/>
            <person name="Dalin E."/>
            <person name="Tice H."/>
            <person name="Bruce D."/>
            <person name="Goodwin L."/>
            <person name="Pitluck S."/>
            <person name="Larimer F."/>
            <person name="Land M.L."/>
            <person name="Hauser L."/>
            <person name="Muyzer G."/>
        </authorList>
    </citation>
    <scope>NUCLEOTIDE SEQUENCE [LARGE SCALE GENOMIC DNA]</scope>
    <source>
        <strain evidence="14 15">AHT 1</strain>
    </source>
</reference>
<sequence>MYQALYRQWRPQFFADMVGQQHVARTLQNALEQDRLAHAYLFCGPRGTGKTSAAKILAKAINCEKGPSREPCNECAACRGIQAGRVMDVQEIDAASNRGIDEIRELREKARYSPVEVRHKVYIVDEVHMLTQEAFNALLKTLEEPPGRVLFVLATTEPHKLPATIISRCQRLDFHLIGMTDIAERLRSVVDDSGRSIQDDALYLIAEEAAGGLRDALSLLEQIMAYSEGNISDEDVLAVLGAVGRDVYYRFTDSLLRRDLAAALLLLQEVAAGGKDLHHFTRQAISYYRDLMVALTCGDDAVALGIAPDWAGRLHKQARQLGMGTIGHILSELHGLLNEVRWASRPRLLWELAIFRIMAPQAEDRQQELPVSKPADVKPDNTPVVKETPAQNSFPEQKRAAEPAGETASIENLPRLWPRVLELVRKESVKTHALLLSGEVSSCDEKVLELQFSGPFHCEMMESAENRRSLQKVLKKVFAVEPAIRCVVGKNGSLQQQQPEEKDPAELISSAVEIFGGRVIDESGT</sequence>
<dbReference type="GO" id="GO:0003887">
    <property type="term" value="F:DNA-directed DNA polymerase activity"/>
    <property type="evidence" value="ECO:0007669"/>
    <property type="project" value="UniProtKB-KW"/>
</dbReference>
<dbReference type="InterPro" id="IPR008921">
    <property type="entry name" value="DNA_pol3_clamp-load_cplx_C"/>
</dbReference>
<protein>
    <recommendedName>
        <fullName evidence="2">DNA-directed DNA polymerase</fullName>
        <ecNumber evidence="2">2.7.7.7</ecNumber>
    </recommendedName>
</protein>
<dbReference type="InterPro" id="IPR022754">
    <property type="entry name" value="DNA_pol_III_gamma-3"/>
</dbReference>
<dbReference type="InterPro" id="IPR045085">
    <property type="entry name" value="HLD_clamp_pol_III_gamma_tau"/>
</dbReference>
<evidence type="ECO:0000256" key="7">
    <source>
        <dbReference type="ARBA" id="ARBA00022741"/>
    </source>
</evidence>
<name>C0GJ85_DETAL</name>
<keyword evidence="5" id="KW-0235">DNA replication</keyword>
<dbReference type="GO" id="GO:0003677">
    <property type="term" value="F:DNA binding"/>
    <property type="evidence" value="ECO:0007669"/>
    <property type="project" value="InterPro"/>
</dbReference>
<evidence type="ECO:0000256" key="9">
    <source>
        <dbReference type="ARBA" id="ARBA00022840"/>
    </source>
</evidence>
<evidence type="ECO:0000259" key="13">
    <source>
        <dbReference type="SMART" id="SM00382"/>
    </source>
</evidence>
<dbReference type="Gene3D" id="1.20.272.10">
    <property type="match status" value="1"/>
</dbReference>
<evidence type="ECO:0000256" key="2">
    <source>
        <dbReference type="ARBA" id="ARBA00012417"/>
    </source>
</evidence>
<dbReference type="Proteomes" id="UP000006443">
    <property type="component" value="Unassembled WGS sequence"/>
</dbReference>
<dbReference type="Pfam" id="PF12169">
    <property type="entry name" value="DNA_pol3_gamma3"/>
    <property type="match status" value="1"/>
</dbReference>
<dbReference type="SMART" id="SM00382">
    <property type="entry name" value="AAA"/>
    <property type="match status" value="1"/>
</dbReference>
<dbReference type="InterPro" id="IPR027417">
    <property type="entry name" value="P-loop_NTPase"/>
</dbReference>
<dbReference type="GO" id="GO:0009360">
    <property type="term" value="C:DNA polymerase III complex"/>
    <property type="evidence" value="ECO:0007669"/>
    <property type="project" value="InterPro"/>
</dbReference>
<keyword evidence="15" id="KW-1185">Reference proteome</keyword>
<evidence type="ECO:0000313" key="14">
    <source>
        <dbReference type="EMBL" id="EEG76570.1"/>
    </source>
</evidence>
<dbReference type="GO" id="GO:0005524">
    <property type="term" value="F:ATP binding"/>
    <property type="evidence" value="ECO:0007669"/>
    <property type="project" value="UniProtKB-KW"/>
</dbReference>
<dbReference type="Pfam" id="PF20964">
    <property type="entry name" value="DnaX_C"/>
    <property type="match status" value="1"/>
</dbReference>
<dbReference type="NCBIfam" id="NF004046">
    <property type="entry name" value="PRK05563.1"/>
    <property type="match status" value="1"/>
</dbReference>
<feature type="region of interest" description="Disordered" evidence="12">
    <location>
        <begin position="365"/>
        <end position="407"/>
    </location>
</feature>
<evidence type="ECO:0000256" key="1">
    <source>
        <dbReference type="ARBA" id="ARBA00006360"/>
    </source>
</evidence>
<dbReference type="CDD" id="cd00009">
    <property type="entry name" value="AAA"/>
    <property type="match status" value="1"/>
</dbReference>
<dbReference type="InterPro" id="IPR048448">
    <property type="entry name" value="DnaX-like_C"/>
</dbReference>
<dbReference type="NCBIfam" id="TIGR02397">
    <property type="entry name" value="dnaX_nterm"/>
    <property type="match status" value="1"/>
</dbReference>
<dbReference type="PRINTS" id="PR00300">
    <property type="entry name" value="CLPPROTEASEA"/>
</dbReference>
<dbReference type="Gene3D" id="1.10.8.60">
    <property type="match status" value="1"/>
</dbReference>